<evidence type="ECO:0000259" key="1">
    <source>
        <dbReference type="Pfam" id="PF18145"/>
    </source>
</evidence>
<evidence type="ECO:0000313" key="3">
    <source>
        <dbReference type="Proteomes" id="UP001350005"/>
    </source>
</evidence>
<dbReference type="Proteomes" id="UP001350005">
    <property type="component" value="Unassembled WGS sequence"/>
</dbReference>
<dbReference type="EMBL" id="JAZGJU010000002">
    <property type="protein sequence ID" value="MEE6125977.1"/>
    <property type="molecule type" value="Genomic_DNA"/>
</dbReference>
<gene>
    <name evidence="2" type="ORF">V2E39_01110</name>
</gene>
<comment type="caution">
    <text evidence="2">The sequence shown here is derived from an EMBL/GenBank/DDBJ whole genome shotgun (WGS) entry which is preliminary data.</text>
</comment>
<accession>A0ABU7QTR1</accession>
<sequence>MATSVIARQSGDDFQSKFFWLKACGLNLPHTCVKKVAWEMDSTFGFDDVVVYYEPAAKESGYDVTEDYYQVKFHVDHKRGFTCKALMDPEFIGNKTESILQRLYNNYEKDPTNFASKRYNIVNTWGLDHSDDLRILLGNNGGIRLDNLFKKGPRSSNGKIREAWKAHLKIDSDEELRKILAPLRIMHSFGDERHVKDQLNSHLLLSGLKPIPADQLSSKYNDLIQKLHASGKNVFTKDELFDILKAEDLYIGKATDEENYFKVGVRSFRKGAENLHNEVDQLSCFLHCFSSRFILEEYAGMEFINEQIKAAAEKIIENKKPVLLHLDTHLSLATLLGSQLNPKYGVPEITLVQKTFNGKKLWKADAETTPAQTAPFWTITEEQLNEHGDETVLSINVTHNIIEDVNAFVEENLAHVKARVHTSLLPKIGATSLIDANHAVSALEELISTMKTVKRKFSAMGKVHVFIAAPNAMAFYLGQKISLLGKVALYEFDFEQQRNGGYHAILEI</sequence>
<evidence type="ECO:0000313" key="2">
    <source>
        <dbReference type="EMBL" id="MEE6125977.1"/>
    </source>
</evidence>
<proteinExistence type="predicted"/>
<reference evidence="2 3" key="1">
    <citation type="submission" date="2024-01" db="EMBL/GenBank/DDBJ databases">
        <title>Whole genome of Chryseobacterium arthrosphaerae NNCa 2741.</title>
        <authorList>
            <person name="Boriskina E.V."/>
            <person name="Gordinskaya N.A."/>
            <person name="Kropotov V.S."/>
            <person name="Alekseeva A.E."/>
            <person name="Makhova M.A."/>
            <person name="Kryazhev D.V."/>
            <person name="Shkurkina I.S."/>
        </authorList>
    </citation>
    <scope>NUCLEOTIDE SEQUENCE [LARGE SCALE GENOMIC DNA]</scope>
    <source>
        <strain evidence="2 3">NNCa 2741</strain>
    </source>
</reference>
<keyword evidence="3" id="KW-1185">Reference proteome</keyword>
<dbReference type="NCBIfam" id="NF033611">
    <property type="entry name" value="SAVED"/>
    <property type="match status" value="1"/>
</dbReference>
<dbReference type="InterPro" id="IPR040836">
    <property type="entry name" value="SAVED"/>
</dbReference>
<name>A0ABU7QTR1_9FLAO</name>
<feature type="domain" description="SMODS-associated and fused to various effectors" evidence="1">
    <location>
        <begin position="306"/>
        <end position="508"/>
    </location>
</feature>
<dbReference type="RefSeq" id="WP_330937209.1">
    <property type="nucleotide sequence ID" value="NZ_JAZGJU010000002.1"/>
</dbReference>
<organism evidence="2 3">
    <name type="scientific">Chryseobacterium arthrosphaerae</name>
    <dbReference type="NCBI Taxonomy" id="651561"/>
    <lineage>
        <taxon>Bacteria</taxon>
        <taxon>Pseudomonadati</taxon>
        <taxon>Bacteroidota</taxon>
        <taxon>Flavobacteriia</taxon>
        <taxon>Flavobacteriales</taxon>
        <taxon>Weeksellaceae</taxon>
        <taxon>Chryseobacterium group</taxon>
        <taxon>Chryseobacterium</taxon>
    </lineage>
</organism>
<protein>
    <submittedName>
        <fullName evidence="2">SAVED domain-containing protein</fullName>
    </submittedName>
</protein>
<dbReference type="Pfam" id="PF18145">
    <property type="entry name" value="SAVED"/>
    <property type="match status" value="1"/>
</dbReference>